<name>A0A414PUL0_FUSMR</name>
<dbReference type="SUPFAM" id="SSF140931">
    <property type="entry name" value="Fic-like"/>
    <property type="match status" value="1"/>
</dbReference>
<feature type="binding site" evidence="2">
    <location>
        <begin position="237"/>
        <end position="244"/>
    </location>
    <ligand>
        <name>ATP</name>
        <dbReference type="ChEBI" id="CHEBI:30616"/>
    </ligand>
</feature>
<dbReference type="GO" id="GO:0005524">
    <property type="term" value="F:ATP binding"/>
    <property type="evidence" value="ECO:0007669"/>
    <property type="project" value="UniProtKB-KW"/>
</dbReference>
<comment type="caution">
    <text evidence="4">The sequence shown here is derived from an EMBL/GenBank/DDBJ whole genome shotgun (WGS) entry which is preliminary data.</text>
</comment>
<sequence>MAQYESLEKLHFKGENVVEEYQKRIENCCTYNTELKIYPILRGERVVKEQYSLFCLPINEINLLQEKIFLNSKEIMELDSELPAAAKFACINDIMTNEITKTNGIEGVHSTKKEIYESMDQKKTTRYSGIVNKYTQIILNNVENIDSPEQIRKMYDDIFLEDILKNPENKLDGTLFRKGRINVSNGASNMHSGDPSENTIIEHISDLIKFMNRKDIPSLLKASIVHYYFEYIHPFYDGNGRFGRFLFSMYLARKVDIYTGLSLSYSIFEDRKKYAELFLNTSKVKNYGEVTFFVIGMLNFIVNGQESIIQMLKDKILKLNYAEKYIDSIETSYSLSEIECNILFIYIQNYIFAKENPLPDKELLKYVKGIKSIQTLRRHLDNLTTLDLITLVSKKPLIRTISNTIKEVLD</sequence>
<protein>
    <submittedName>
        <fullName evidence="4">Fic family protein</fullName>
    </submittedName>
</protein>
<keyword evidence="2" id="KW-0067">ATP-binding</keyword>
<evidence type="ECO:0000313" key="5">
    <source>
        <dbReference type="Proteomes" id="UP000284676"/>
    </source>
</evidence>
<dbReference type="Gene3D" id="1.10.3290.10">
    <property type="entry name" value="Fido-like domain"/>
    <property type="match status" value="1"/>
</dbReference>
<organism evidence="4 5">
    <name type="scientific">Fusobacterium mortiferum</name>
    <dbReference type="NCBI Taxonomy" id="850"/>
    <lineage>
        <taxon>Bacteria</taxon>
        <taxon>Fusobacteriati</taxon>
        <taxon>Fusobacteriota</taxon>
        <taxon>Fusobacteriia</taxon>
        <taxon>Fusobacteriales</taxon>
        <taxon>Fusobacteriaceae</taxon>
        <taxon>Fusobacterium</taxon>
    </lineage>
</organism>
<accession>A0A414PUL0</accession>
<keyword evidence="2" id="KW-0547">Nucleotide-binding</keyword>
<evidence type="ECO:0000259" key="3">
    <source>
        <dbReference type="PROSITE" id="PS51459"/>
    </source>
</evidence>
<dbReference type="Pfam" id="PF02661">
    <property type="entry name" value="Fic"/>
    <property type="match status" value="1"/>
</dbReference>
<evidence type="ECO:0000256" key="1">
    <source>
        <dbReference type="PIRSR" id="PIRSR640198-1"/>
    </source>
</evidence>
<dbReference type="InterPro" id="IPR003812">
    <property type="entry name" value="Fido"/>
</dbReference>
<dbReference type="InterPro" id="IPR036597">
    <property type="entry name" value="Fido-like_dom_sf"/>
</dbReference>
<dbReference type="RefSeq" id="WP_118234407.1">
    <property type="nucleotide sequence ID" value="NZ_CAEUHP010000001.1"/>
</dbReference>
<proteinExistence type="predicted"/>
<feature type="domain" description="Fido" evidence="3">
    <location>
        <begin position="146"/>
        <end position="296"/>
    </location>
</feature>
<dbReference type="EMBL" id="QRHL01000010">
    <property type="protein sequence ID" value="RHF72151.1"/>
    <property type="molecule type" value="Genomic_DNA"/>
</dbReference>
<evidence type="ECO:0000256" key="2">
    <source>
        <dbReference type="PIRSR" id="PIRSR640198-2"/>
    </source>
</evidence>
<reference evidence="4 5" key="1">
    <citation type="submission" date="2018-08" db="EMBL/GenBank/DDBJ databases">
        <title>A genome reference for cultivated species of the human gut microbiota.</title>
        <authorList>
            <person name="Zou Y."/>
            <person name="Xue W."/>
            <person name="Luo G."/>
        </authorList>
    </citation>
    <scope>NUCLEOTIDE SEQUENCE [LARGE SCALE GENOMIC DNA]</scope>
    <source>
        <strain evidence="4 5">AM25-1</strain>
    </source>
</reference>
<dbReference type="AlphaFoldDB" id="A0A414PUL0"/>
<gene>
    <name evidence="4" type="ORF">DW663_07310</name>
</gene>
<dbReference type="PANTHER" id="PTHR13504:SF40">
    <property type="entry name" value="FIDO DOMAIN-CONTAINING PROTEIN"/>
    <property type="match status" value="1"/>
</dbReference>
<evidence type="ECO:0000313" key="4">
    <source>
        <dbReference type="EMBL" id="RHF72151.1"/>
    </source>
</evidence>
<feature type="binding site" evidence="2">
    <location>
        <position position="286"/>
    </location>
    <ligand>
        <name>ATP</name>
        <dbReference type="ChEBI" id="CHEBI:30616"/>
    </ligand>
</feature>
<dbReference type="Proteomes" id="UP000284676">
    <property type="component" value="Unassembled WGS sequence"/>
</dbReference>
<dbReference type="PANTHER" id="PTHR13504">
    <property type="entry name" value="FIDO DOMAIN-CONTAINING PROTEIN DDB_G0283145"/>
    <property type="match status" value="1"/>
</dbReference>
<dbReference type="PROSITE" id="PS51459">
    <property type="entry name" value="FIDO"/>
    <property type="match status" value="1"/>
</dbReference>
<dbReference type="InterPro" id="IPR040198">
    <property type="entry name" value="Fido_containing"/>
</dbReference>
<feature type="active site" evidence="1">
    <location>
        <position position="233"/>
    </location>
</feature>